<gene>
    <name evidence="2" type="ORF">ABVK25_003542</name>
</gene>
<sequence length="103" mass="11493">MLQRLLLSQSTRYDNPADEKMAWHSGPGVQRYPRRRGLNPPRRILNKVSCISIRTPVGIGTTLERVSMSNAAEAMIASQPIFSSRSFRILRSPTIGNASVLQN</sequence>
<feature type="region of interest" description="Disordered" evidence="1">
    <location>
        <begin position="16"/>
        <end position="40"/>
    </location>
</feature>
<accession>A0ABR4BDT8</accession>
<dbReference type="Proteomes" id="UP001590951">
    <property type="component" value="Unassembled WGS sequence"/>
</dbReference>
<keyword evidence="3" id="KW-1185">Reference proteome</keyword>
<protein>
    <submittedName>
        <fullName evidence="2">Uncharacterized protein</fullName>
    </submittedName>
</protein>
<organism evidence="2 3">
    <name type="scientific">Lepraria finkii</name>
    <dbReference type="NCBI Taxonomy" id="1340010"/>
    <lineage>
        <taxon>Eukaryota</taxon>
        <taxon>Fungi</taxon>
        <taxon>Dikarya</taxon>
        <taxon>Ascomycota</taxon>
        <taxon>Pezizomycotina</taxon>
        <taxon>Lecanoromycetes</taxon>
        <taxon>OSLEUM clade</taxon>
        <taxon>Lecanoromycetidae</taxon>
        <taxon>Lecanorales</taxon>
        <taxon>Lecanorineae</taxon>
        <taxon>Stereocaulaceae</taxon>
        <taxon>Lepraria</taxon>
    </lineage>
</organism>
<comment type="caution">
    <text evidence="2">The sequence shown here is derived from an EMBL/GenBank/DDBJ whole genome shotgun (WGS) entry which is preliminary data.</text>
</comment>
<name>A0ABR4BDT8_9LECA</name>
<dbReference type="EMBL" id="JBHFEH010000009">
    <property type="protein sequence ID" value="KAL2055900.1"/>
    <property type="molecule type" value="Genomic_DNA"/>
</dbReference>
<evidence type="ECO:0000313" key="2">
    <source>
        <dbReference type="EMBL" id="KAL2055900.1"/>
    </source>
</evidence>
<reference evidence="2 3" key="1">
    <citation type="submission" date="2024-09" db="EMBL/GenBank/DDBJ databases">
        <title>Rethinking Asexuality: The Enigmatic Case of Functional Sexual Genes in Lepraria (Stereocaulaceae).</title>
        <authorList>
            <person name="Doellman M."/>
            <person name="Sun Y."/>
            <person name="Barcenas-Pena A."/>
            <person name="Lumbsch H.T."/>
            <person name="Grewe F."/>
        </authorList>
    </citation>
    <scope>NUCLEOTIDE SEQUENCE [LARGE SCALE GENOMIC DNA]</scope>
    <source>
        <strain evidence="2 3">Grewe 0041</strain>
    </source>
</reference>
<evidence type="ECO:0000313" key="3">
    <source>
        <dbReference type="Proteomes" id="UP001590951"/>
    </source>
</evidence>
<evidence type="ECO:0000256" key="1">
    <source>
        <dbReference type="SAM" id="MobiDB-lite"/>
    </source>
</evidence>
<proteinExistence type="predicted"/>